<protein>
    <submittedName>
        <fullName evidence="1">Uncharacterized protein</fullName>
    </submittedName>
</protein>
<proteinExistence type="predicted"/>
<evidence type="ECO:0000313" key="2">
    <source>
        <dbReference type="Proteomes" id="UP000246661"/>
    </source>
</evidence>
<dbReference type="AlphaFoldDB" id="A0A317QT16"/>
<sequence length="125" mass="14229">MLAKVGDDLQRTWDSRANWLKEGFGLRVKDDPTYGDFNLVVEVRNAVVHGGGRLTDFQMSSIHKTVALRRDLDRRLDIDATAELRFGSSSLTRIVEAVRNYVHFFDRHVSNSYPSLYLKAGVSSR</sequence>
<dbReference type="EMBL" id="QGTX01000001">
    <property type="protein sequence ID" value="PWW24880.1"/>
    <property type="molecule type" value="Genomic_DNA"/>
</dbReference>
<dbReference type="Proteomes" id="UP000246661">
    <property type="component" value="Unassembled WGS sequence"/>
</dbReference>
<accession>A0A317QT16</accession>
<comment type="caution">
    <text evidence="1">The sequence shown here is derived from an EMBL/GenBank/DDBJ whole genome shotgun (WGS) entry which is preliminary data.</text>
</comment>
<name>A0A317QT16_9ACTN</name>
<keyword evidence="2" id="KW-1185">Reference proteome</keyword>
<organism evidence="1 2">
    <name type="scientific">Geodermatophilus normandii</name>
    <dbReference type="NCBI Taxonomy" id="1137989"/>
    <lineage>
        <taxon>Bacteria</taxon>
        <taxon>Bacillati</taxon>
        <taxon>Actinomycetota</taxon>
        <taxon>Actinomycetes</taxon>
        <taxon>Geodermatophilales</taxon>
        <taxon>Geodermatophilaceae</taxon>
        <taxon>Geodermatophilus</taxon>
    </lineage>
</organism>
<gene>
    <name evidence="1" type="ORF">JD79_04071</name>
</gene>
<evidence type="ECO:0000313" key="1">
    <source>
        <dbReference type="EMBL" id="PWW24880.1"/>
    </source>
</evidence>
<dbReference type="RefSeq" id="WP_110006950.1">
    <property type="nucleotide sequence ID" value="NZ_QGTX01000001.1"/>
</dbReference>
<reference evidence="2" key="1">
    <citation type="submission" date="2018-05" db="EMBL/GenBank/DDBJ databases">
        <authorList>
            <person name="Klenk H.-P."/>
            <person name="Huntemann M."/>
            <person name="Clum A."/>
            <person name="Pillay M."/>
            <person name="Palaniappan K."/>
            <person name="Varghese N."/>
            <person name="Mikhailova N."/>
            <person name="Stamatis D."/>
            <person name="Reddy T."/>
            <person name="Daum C."/>
            <person name="Shapiro N."/>
            <person name="Ivanova N."/>
            <person name="Kyrpides N."/>
            <person name="Woyke T."/>
        </authorList>
    </citation>
    <scope>NUCLEOTIDE SEQUENCE [LARGE SCALE GENOMIC DNA]</scope>
    <source>
        <strain evidence="2">DSM 45417</strain>
    </source>
</reference>
<dbReference type="OrthoDB" id="3389325at2"/>